<sequence length="125" mass="12496">MPYLNDRVLDLGLNVLDAEADKIAVCNAEPATFTAANATNALGSKAFSVGGAFGSPAARSGGRKVTSTAISDGSITTTGTASHWAGLDTVNSRLLVAQALTATQPVTASNVFTLGAMDVSLLGPA</sequence>
<keyword evidence="2" id="KW-1185">Reference proteome</keyword>
<proteinExistence type="predicted"/>
<dbReference type="RefSeq" id="WP_266339590.1">
    <property type="nucleotide sequence ID" value="NZ_JAPKNK010000006.1"/>
</dbReference>
<protein>
    <recommendedName>
        <fullName evidence="3">Head decoration protein</fullName>
    </recommendedName>
</protein>
<evidence type="ECO:0000313" key="1">
    <source>
        <dbReference type="EMBL" id="MCX5570631.1"/>
    </source>
</evidence>
<gene>
    <name evidence="1" type="ORF">OSH07_15585</name>
</gene>
<organism evidence="1 2">
    <name type="scientific">Kaistia nematophila</name>
    <dbReference type="NCBI Taxonomy" id="2994654"/>
    <lineage>
        <taxon>Bacteria</taxon>
        <taxon>Pseudomonadati</taxon>
        <taxon>Pseudomonadota</taxon>
        <taxon>Alphaproteobacteria</taxon>
        <taxon>Hyphomicrobiales</taxon>
        <taxon>Kaistiaceae</taxon>
        <taxon>Kaistia</taxon>
    </lineage>
</organism>
<dbReference type="EMBL" id="JAPKNK010000006">
    <property type="protein sequence ID" value="MCX5570631.1"/>
    <property type="molecule type" value="Genomic_DNA"/>
</dbReference>
<name>A0A9X3E3P9_9HYPH</name>
<dbReference type="AlphaFoldDB" id="A0A9X3E3P9"/>
<reference evidence="1" key="1">
    <citation type="submission" date="2022-11" db="EMBL/GenBank/DDBJ databases">
        <title>Biodiversity and phylogenetic relationships of bacteria.</title>
        <authorList>
            <person name="Machado R.A.R."/>
            <person name="Bhat A."/>
            <person name="Loulou A."/>
            <person name="Kallel S."/>
        </authorList>
    </citation>
    <scope>NUCLEOTIDE SEQUENCE</scope>
    <source>
        <strain evidence="1">K-TC2</strain>
    </source>
</reference>
<evidence type="ECO:0000313" key="2">
    <source>
        <dbReference type="Proteomes" id="UP001144805"/>
    </source>
</evidence>
<accession>A0A9X3E3P9</accession>
<comment type="caution">
    <text evidence="1">The sequence shown here is derived from an EMBL/GenBank/DDBJ whole genome shotgun (WGS) entry which is preliminary data.</text>
</comment>
<dbReference type="Proteomes" id="UP001144805">
    <property type="component" value="Unassembled WGS sequence"/>
</dbReference>
<evidence type="ECO:0008006" key="3">
    <source>
        <dbReference type="Google" id="ProtNLM"/>
    </source>
</evidence>